<dbReference type="EMBL" id="JABCRI010000001">
    <property type="protein sequence ID" value="KAF8414286.1"/>
    <property type="molecule type" value="Genomic_DNA"/>
</dbReference>
<sequence>MEEAQEILLNSLKNSGVSLPTGVSSIQDLTPGALVSICAQSLHLIDDSLSLPTLFPDSMAERFKFSTEIASAIKNLGYRGDLSFHQFLYPSEEDSYKLVRFLVEILSESGKVAGKQEIRARFNAKEDECKRDLKDWTEKVDNPGVGLNDQTVRTRLNEMKLTTEMPNSSHNKAEEAFLNGALVDPSFPGQRNEPAFADVSRSGNLESSRKDDIRSAEYVEESMKESEDSRRDASGDEEGATQKNDNVAEVVQKLASLRERSSKIRNNIENLQSQEKMLMEEVTAKTLESQHLEDEHELLKAAVEMAFDDQHPLDIYIEQLNERVKAGKGNLVDLELQWDALRKPLEEKRRSLEESLHAKKLQVQEEPQKVKEILLETETIISEIQKREDEHSKLSAELKNQPKIAPRKSYIQRISEIAKNSRKQDADIERILQETRELQIESNSIQDRLHRTYAVVDETVFRDAKKDPVRQQAYRLLTSIHERFEQISEKILATDRTQREAAEQEAKLAAMASRSLNVNKLQADLDAIKMENEFLEQHHFQNN</sequence>
<organism evidence="5 6">
    <name type="scientific">Tetracentron sinense</name>
    <name type="common">Spur-leaf</name>
    <dbReference type="NCBI Taxonomy" id="13715"/>
    <lineage>
        <taxon>Eukaryota</taxon>
        <taxon>Viridiplantae</taxon>
        <taxon>Streptophyta</taxon>
        <taxon>Embryophyta</taxon>
        <taxon>Tracheophyta</taxon>
        <taxon>Spermatophyta</taxon>
        <taxon>Magnoliopsida</taxon>
        <taxon>Trochodendrales</taxon>
        <taxon>Trochodendraceae</taxon>
        <taxon>Tetracentron</taxon>
    </lineage>
</organism>
<feature type="domain" description="CCDC22 coiled-coil" evidence="3">
    <location>
        <begin position="205"/>
        <end position="509"/>
    </location>
</feature>
<evidence type="ECO:0000313" key="5">
    <source>
        <dbReference type="EMBL" id="KAF8414286.1"/>
    </source>
</evidence>
<evidence type="ECO:0000259" key="4">
    <source>
        <dbReference type="Pfam" id="PF21674"/>
    </source>
</evidence>
<feature type="compositionally biased region" description="Basic and acidic residues" evidence="2">
    <location>
        <begin position="207"/>
        <end position="234"/>
    </location>
</feature>
<dbReference type="PANTHER" id="PTHR15668">
    <property type="entry name" value="JM1 PROTEIN"/>
    <property type="match status" value="1"/>
</dbReference>
<dbReference type="InterPro" id="IPR008530">
    <property type="entry name" value="CCDC22"/>
</dbReference>
<evidence type="ECO:0000259" key="3">
    <source>
        <dbReference type="Pfam" id="PF05667"/>
    </source>
</evidence>
<evidence type="ECO:0008006" key="7">
    <source>
        <dbReference type="Google" id="ProtNLM"/>
    </source>
</evidence>
<dbReference type="AlphaFoldDB" id="A0A835DSE3"/>
<reference evidence="5 6" key="1">
    <citation type="submission" date="2020-04" db="EMBL/GenBank/DDBJ databases">
        <title>Plant Genome Project.</title>
        <authorList>
            <person name="Zhang R.-G."/>
        </authorList>
    </citation>
    <scope>NUCLEOTIDE SEQUENCE [LARGE SCALE GENOMIC DNA]</scope>
    <source>
        <strain evidence="5">YNK0</strain>
        <tissue evidence="5">Leaf</tissue>
    </source>
</reference>
<comment type="caution">
    <text evidence="5">The sequence shown here is derived from an EMBL/GenBank/DDBJ whole genome shotgun (WGS) entry which is preliminary data.</text>
</comment>
<feature type="domain" description="CCDC22 N-terminal" evidence="4">
    <location>
        <begin position="1"/>
        <end position="106"/>
    </location>
</feature>
<dbReference type="PANTHER" id="PTHR15668:SF4">
    <property type="entry name" value="COILED-COIL DOMAIN-CONTAINING PROTEIN 22"/>
    <property type="match status" value="1"/>
</dbReference>
<proteinExistence type="inferred from homology"/>
<feature type="region of interest" description="Disordered" evidence="2">
    <location>
        <begin position="182"/>
        <end position="246"/>
    </location>
</feature>
<dbReference type="Pfam" id="PF21674">
    <property type="entry name" value="CCDC22_N"/>
    <property type="match status" value="1"/>
</dbReference>
<protein>
    <recommendedName>
        <fullName evidence="7">Coiled-coil domain-containing protein 22 homolog</fullName>
    </recommendedName>
</protein>
<dbReference type="Pfam" id="PF05667">
    <property type="entry name" value="CCDC22_CC"/>
    <property type="match status" value="1"/>
</dbReference>
<comment type="similarity">
    <text evidence="1">Belongs to the CCDC22 family.</text>
</comment>
<dbReference type="OMA" id="KFEQHIQ"/>
<accession>A0A835DSE3</accession>
<gene>
    <name evidence="5" type="ORF">HHK36_002288</name>
</gene>
<evidence type="ECO:0000256" key="2">
    <source>
        <dbReference type="SAM" id="MobiDB-lite"/>
    </source>
</evidence>
<keyword evidence="6" id="KW-1185">Reference proteome</keyword>
<dbReference type="Proteomes" id="UP000655225">
    <property type="component" value="Unassembled WGS sequence"/>
</dbReference>
<evidence type="ECO:0000256" key="1">
    <source>
        <dbReference type="ARBA" id="ARBA00006438"/>
    </source>
</evidence>
<dbReference type="InterPro" id="IPR048349">
    <property type="entry name" value="CCDC22_N"/>
</dbReference>
<dbReference type="InterPro" id="IPR048348">
    <property type="entry name" value="CCDC22_CC"/>
</dbReference>
<name>A0A835DSE3_TETSI</name>
<dbReference type="GO" id="GO:2000060">
    <property type="term" value="P:positive regulation of ubiquitin-dependent protein catabolic process"/>
    <property type="evidence" value="ECO:0007669"/>
    <property type="project" value="TreeGrafter"/>
</dbReference>
<evidence type="ECO:0000313" key="6">
    <source>
        <dbReference type="Proteomes" id="UP000655225"/>
    </source>
</evidence>
<dbReference type="OrthoDB" id="10266736at2759"/>
<dbReference type="GO" id="GO:0097602">
    <property type="term" value="F:cullin family protein binding"/>
    <property type="evidence" value="ECO:0007669"/>
    <property type="project" value="TreeGrafter"/>
</dbReference>